<evidence type="ECO:0000256" key="5">
    <source>
        <dbReference type="ARBA" id="ARBA00022967"/>
    </source>
</evidence>
<dbReference type="InterPro" id="IPR023214">
    <property type="entry name" value="HAD_sf"/>
</dbReference>
<dbReference type="EC" id="7.2.2.8" evidence="2"/>
<dbReference type="InterPro" id="IPR001757">
    <property type="entry name" value="P_typ_ATPase"/>
</dbReference>
<dbReference type="PANTHER" id="PTHR43520:SF8">
    <property type="entry name" value="P-TYPE CU(+) TRANSPORTER"/>
    <property type="match status" value="1"/>
</dbReference>
<evidence type="ECO:0000313" key="10">
    <source>
        <dbReference type="EMBL" id="ANU11031.1"/>
    </source>
</evidence>
<proteinExistence type="predicted"/>
<keyword evidence="8" id="KW-0472">Membrane</keyword>
<dbReference type="SUPFAM" id="SSF56784">
    <property type="entry name" value="HAD-like"/>
    <property type="match status" value="1"/>
</dbReference>
<dbReference type="PANTHER" id="PTHR43520">
    <property type="entry name" value="ATP7, ISOFORM B"/>
    <property type="match status" value="1"/>
</dbReference>
<evidence type="ECO:0000256" key="7">
    <source>
        <dbReference type="ARBA" id="ARBA00023008"/>
    </source>
</evidence>
<protein>
    <recommendedName>
        <fullName evidence="2">P-type Cu(+) transporter</fullName>
        <ecNumber evidence="2">7.2.2.8</ecNumber>
    </recommendedName>
</protein>
<evidence type="ECO:0000256" key="6">
    <source>
        <dbReference type="ARBA" id="ARBA00022989"/>
    </source>
</evidence>
<evidence type="ECO:0000256" key="8">
    <source>
        <dbReference type="ARBA" id="ARBA00023136"/>
    </source>
</evidence>
<evidence type="ECO:0000313" key="11">
    <source>
        <dbReference type="Proteomes" id="UP000092661"/>
    </source>
</evidence>
<keyword evidence="4" id="KW-0813">Transport</keyword>
<dbReference type="Pfam" id="PF00702">
    <property type="entry name" value="Hydrolase"/>
    <property type="match status" value="1"/>
</dbReference>
<keyword evidence="4" id="KW-0406">Ion transport</keyword>
<dbReference type="InterPro" id="IPR023299">
    <property type="entry name" value="ATPase_P-typ_cyto_dom_N"/>
</dbReference>
<reference evidence="10" key="1">
    <citation type="submission" date="2016-10" db="EMBL/GenBank/DDBJ databases">
        <authorList>
            <person name="See-Too W.S."/>
        </authorList>
    </citation>
    <scope>NUCLEOTIDE SEQUENCE</scope>
    <source>
        <strain evidence="10">DSM 14505</strain>
    </source>
</reference>
<keyword evidence="5" id="KW-1278">Translocase</keyword>
<evidence type="ECO:0000256" key="1">
    <source>
        <dbReference type="ARBA" id="ARBA00004370"/>
    </source>
</evidence>
<evidence type="ECO:0000256" key="4">
    <source>
        <dbReference type="ARBA" id="ARBA00022796"/>
    </source>
</evidence>
<evidence type="ECO:0000256" key="3">
    <source>
        <dbReference type="ARBA" id="ARBA00022692"/>
    </source>
</evidence>
<keyword evidence="7" id="KW-0186">Copper</keyword>
<keyword evidence="3" id="KW-0812">Transmembrane</keyword>
<comment type="catalytic activity">
    <reaction evidence="9">
        <text>Cu(+)(in) + ATP + H2O = Cu(+)(out) + ADP + phosphate + H(+)</text>
        <dbReference type="Rhea" id="RHEA:25792"/>
        <dbReference type="ChEBI" id="CHEBI:15377"/>
        <dbReference type="ChEBI" id="CHEBI:15378"/>
        <dbReference type="ChEBI" id="CHEBI:30616"/>
        <dbReference type="ChEBI" id="CHEBI:43474"/>
        <dbReference type="ChEBI" id="CHEBI:49552"/>
        <dbReference type="ChEBI" id="CHEBI:456216"/>
        <dbReference type="EC" id="7.2.2.8"/>
    </reaction>
</comment>
<dbReference type="InterPro" id="IPR036412">
    <property type="entry name" value="HAD-like_sf"/>
</dbReference>
<dbReference type="NCBIfam" id="TIGR01494">
    <property type="entry name" value="ATPase_P-type"/>
    <property type="match status" value="1"/>
</dbReference>
<accession>A0ABM6D6M7</accession>
<dbReference type="Gene3D" id="3.40.50.1000">
    <property type="entry name" value="HAD superfamily/HAD-like"/>
    <property type="match status" value="1"/>
</dbReference>
<evidence type="ECO:0000256" key="2">
    <source>
        <dbReference type="ARBA" id="ARBA00012517"/>
    </source>
</evidence>
<organism evidence="10 11">
    <name type="scientific">Planococcus antarcticus DSM 14505</name>
    <dbReference type="NCBI Taxonomy" id="1185653"/>
    <lineage>
        <taxon>Bacteria</taxon>
        <taxon>Bacillati</taxon>
        <taxon>Bacillota</taxon>
        <taxon>Bacilli</taxon>
        <taxon>Bacillales</taxon>
        <taxon>Caryophanaceae</taxon>
        <taxon>Planococcus</taxon>
    </lineage>
</organism>
<gene>
    <name evidence="10" type="ORF">BBH88_12320</name>
</gene>
<dbReference type="EMBL" id="CP016534">
    <property type="protein sequence ID" value="ANU11031.1"/>
    <property type="molecule type" value="Genomic_DNA"/>
</dbReference>
<keyword evidence="6" id="KW-1133">Transmembrane helix</keyword>
<comment type="subcellular location">
    <subcellularLocation>
        <location evidence="1">Membrane</location>
    </subcellularLocation>
</comment>
<evidence type="ECO:0000256" key="9">
    <source>
        <dbReference type="ARBA" id="ARBA00049289"/>
    </source>
</evidence>
<sequence length="104" mass="11408">MIINLATINYNLMSYSKEGKTVVFVLVEEELAGMFALADMVRETAKGAVAKLKAQGIHTIMLTGDNKKVADRVAKQVGIDKVYAEVLPDDKANQIKKIKEKVGK</sequence>
<dbReference type="Proteomes" id="UP000092661">
    <property type="component" value="Chromosome"/>
</dbReference>
<keyword evidence="4" id="KW-0187">Copper transport</keyword>
<keyword evidence="11" id="KW-1185">Reference proteome</keyword>
<name>A0ABM6D6M7_9BACL</name>
<dbReference type="Gene3D" id="3.40.1110.10">
    <property type="entry name" value="Calcium-transporting ATPase, cytoplasmic domain N"/>
    <property type="match status" value="1"/>
</dbReference>